<dbReference type="GO" id="GO:0033214">
    <property type="term" value="P:siderophore-iron import into cell"/>
    <property type="evidence" value="ECO:0007669"/>
    <property type="project" value="TreeGrafter"/>
</dbReference>
<sequence>MSTTGHAPPASGDTVAAAPPRGLRRWPVRVALPAALAAAVALTLGLGLPADPDVAGVVLWELRTPRLLLALLGGAAVAVAGLLMQAALRNPLAVPELLGVSTGGALAAAVVVVWALPVPPAAQPAVALAGALGGGALCLTAAGAGRGPGAVLLIGAAMSTALQAVLLAVLAAADRLQYDILFRYLVGSLTGITWEHARLTLPWLLLCGPLVLAAVPSLGVLRLGDEAATALGLHVGRARVAVLGLAAVLVAAVVGPCGPIAWIGFVAPHVARRIRPDADARALLPWAAAFGALFTTVADLAARHAFAPAETPLGAWTAAVGILAGLALLRRRSRS</sequence>
<dbReference type="InterPro" id="IPR000522">
    <property type="entry name" value="ABC_transptr_permease_BtuC"/>
</dbReference>
<evidence type="ECO:0000256" key="8">
    <source>
        <dbReference type="SAM" id="Phobius"/>
    </source>
</evidence>
<evidence type="ECO:0000313" key="10">
    <source>
        <dbReference type="Proteomes" id="UP000198215"/>
    </source>
</evidence>
<dbReference type="InterPro" id="IPR037294">
    <property type="entry name" value="ABC_BtuC-like"/>
</dbReference>
<feature type="transmembrane region" description="Helical" evidence="8">
    <location>
        <begin position="149"/>
        <end position="170"/>
    </location>
</feature>
<feature type="transmembrane region" description="Helical" evidence="8">
    <location>
        <begin position="97"/>
        <end position="116"/>
    </location>
</feature>
<dbReference type="GO" id="GO:0022857">
    <property type="term" value="F:transmembrane transporter activity"/>
    <property type="evidence" value="ECO:0007669"/>
    <property type="project" value="InterPro"/>
</dbReference>
<proteinExistence type="inferred from homology"/>
<reference evidence="10" key="1">
    <citation type="submission" date="2016-06" db="EMBL/GenBank/DDBJ databases">
        <authorList>
            <person name="Varghese N."/>
            <person name="Submissions Spin"/>
        </authorList>
    </citation>
    <scope>NUCLEOTIDE SEQUENCE [LARGE SCALE GENOMIC DNA]</scope>
    <source>
        <strain evidence="10">DSM 45161</strain>
    </source>
</reference>
<protein>
    <submittedName>
        <fullName evidence="9">Iron complex transport system permease protein</fullName>
    </submittedName>
</protein>
<dbReference type="EMBL" id="LT607753">
    <property type="protein sequence ID" value="SCG76522.1"/>
    <property type="molecule type" value="Genomic_DNA"/>
</dbReference>
<feature type="transmembrane region" description="Helical" evidence="8">
    <location>
        <begin position="68"/>
        <end position="88"/>
    </location>
</feature>
<dbReference type="SUPFAM" id="SSF81345">
    <property type="entry name" value="ABC transporter involved in vitamin B12 uptake, BtuC"/>
    <property type="match status" value="1"/>
</dbReference>
<evidence type="ECO:0000256" key="5">
    <source>
        <dbReference type="ARBA" id="ARBA00022692"/>
    </source>
</evidence>
<feature type="transmembrane region" description="Helical" evidence="8">
    <location>
        <begin position="201"/>
        <end position="221"/>
    </location>
</feature>
<keyword evidence="3" id="KW-0813">Transport</keyword>
<keyword evidence="6 8" id="KW-1133">Transmembrane helix</keyword>
<comment type="subcellular location">
    <subcellularLocation>
        <location evidence="1">Cell membrane</location>
        <topology evidence="1">Multi-pass membrane protein</topology>
    </subcellularLocation>
</comment>
<evidence type="ECO:0000256" key="4">
    <source>
        <dbReference type="ARBA" id="ARBA00022475"/>
    </source>
</evidence>
<dbReference type="Pfam" id="PF01032">
    <property type="entry name" value="FecCD"/>
    <property type="match status" value="1"/>
</dbReference>
<keyword evidence="4" id="KW-1003">Cell membrane</keyword>
<feature type="transmembrane region" description="Helical" evidence="8">
    <location>
        <begin position="241"/>
        <end position="271"/>
    </location>
</feature>
<evidence type="ECO:0000256" key="3">
    <source>
        <dbReference type="ARBA" id="ARBA00022448"/>
    </source>
</evidence>
<feature type="transmembrane region" description="Helical" evidence="8">
    <location>
        <begin position="30"/>
        <end position="48"/>
    </location>
</feature>
<feature type="transmembrane region" description="Helical" evidence="8">
    <location>
        <begin position="122"/>
        <end position="142"/>
    </location>
</feature>
<feature type="transmembrane region" description="Helical" evidence="8">
    <location>
        <begin position="313"/>
        <end position="329"/>
    </location>
</feature>
<dbReference type="Proteomes" id="UP000198215">
    <property type="component" value="Chromosome I"/>
</dbReference>
<keyword evidence="5 8" id="KW-0812">Transmembrane</keyword>
<evidence type="ECO:0000256" key="1">
    <source>
        <dbReference type="ARBA" id="ARBA00004651"/>
    </source>
</evidence>
<dbReference type="PANTHER" id="PTHR30472:SF25">
    <property type="entry name" value="ABC TRANSPORTER PERMEASE PROTEIN MJ0876-RELATED"/>
    <property type="match status" value="1"/>
</dbReference>
<accession>A0A1C5K162</accession>
<gene>
    <name evidence="9" type="ORF">GA0070614_5939</name>
</gene>
<dbReference type="RefSeq" id="WP_197701366.1">
    <property type="nucleotide sequence ID" value="NZ_LT607753.1"/>
</dbReference>
<evidence type="ECO:0000256" key="2">
    <source>
        <dbReference type="ARBA" id="ARBA00007935"/>
    </source>
</evidence>
<dbReference type="GO" id="GO:0005886">
    <property type="term" value="C:plasma membrane"/>
    <property type="evidence" value="ECO:0007669"/>
    <property type="project" value="UniProtKB-SubCell"/>
</dbReference>
<evidence type="ECO:0000256" key="7">
    <source>
        <dbReference type="ARBA" id="ARBA00023136"/>
    </source>
</evidence>
<dbReference type="AlphaFoldDB" id="A0A1C5K162"/>
<evidence type="ECO:0000313" key="9">
    <source>
        <dbReference type="EMBL" id="SCG76522.1"/>
    </source>
</evidence>
<dbReference type="Gene3D" id="1.10.3470.10">
    <property type="entry name" value="ABC transporter involved in vitamin B12 uptake, BtuC"/>
    <property type="match status" value="1"/>
</dbReference>
<keyword evidence="7 8" id="KW-0472">Membrane</keyword>
<comment type="similarity">
    <text evidence="2">Belongs to the binding-protein-dependent transport system permease family. FecCD subfamily.</text>
</comment>
<keyword evidence="10" id="KW-1185">Reference proteome</keyword>
<evidence type="ECO:0000256" key="6">
    <source>
        <dbReference type="ARBA" id="ARBA00022989"/>
    </source>
</evidence>
<name>A0A1C5K162_9ACTN</name>
<dbReference type="PANTHER" id="PTHR30472">
    <property type="entry name" value="FERRIC ENTEROBACTIN TRANSPORT SYSTEM PERMEASE PROTEIN"/>
    <property type="match status" value="1"/>
</dbReference>
<organism evidence="9 10">
    <name type="scientific">Micromonospora coxensis</name>
    <dbReference type="NCBI Taxonomy" id="356852"/>
    <lineage>
        <taxon>Bacteria</taxon>
        <taxon>Bacillati</taxon>
        <taxon>Actinomycetota</taxon>
        <taxon>Actinomycetes</taxon>
        <taxon>Micromonosporales</taxon>
        <taxon>Micromonosporaceae</taxon>
        <taxon>Micromonospora</taxon>
    </lineage>
</organism>